<keyword evidence="4 7" id="KW-0862">Zinc</keyword>
<keyword evidence="3 7" id="KW-0479">Metal-binding</keyword>
<dbReference type="GO" id="GO:0005737">
    <property type="term" value="C:cytoplasm"/>
    <property type="evidence" value="ECO:0007669"/>
    <property type="project" value="TreeGrafter"/>
</dbReference>
<feature type="binding site" evidence="7">
    <location>
        <position position="49"/>
    </location>
    <ligand>
        <name>Zn(2+)</name>
        <dbReference type="ChEBI" id="CHEBI:29105"/>
    </ligand>
</feature>
<dbReference type="SUPFAM" id="SSF53056">
    <property type="entry name" value="beta-carbonic anhydrase, cab"/>
    <property type="match status" value="1"/>
</dbReference>
<comment type="similarity">
    <text evidence="1 8">Belongs to the beta-class carbonic anhydrase family.</text>
</comment>
<dbReference type="PROSITE" id="PS00705">
    <property type="entry name" value="PROK_CO2_ANHYDRASE_2"/>
    <property type="match status" value="1"/>
</dbReference>
<evidence type="ECO:0000256" key="4">
    <source>
        <dbReference type="ARBA" id="ARBA00022833"/>
    </source>
</evidence>
<dbReference type="InterPro" id="IPR015892">
    <property type="entry name" value="Carbonic_anhydrase_CS"/>
</dbReference>
<dbReference type="GO" id="GO:0034599">
    <property type="term" value="P:cellular response to oxidative stress"/>
    <property type="evidence" value="ECO:0007669"/>
    <property type="project" value="TreeGrafter"/>
</dbReference>
<dbReference type="EMBL" id="MCBR01021447">
    <property type="protein sequence ID" value="RKF54127.1"/>
    <property type="molecule type" value="Genomic_DNA"/>
</dbReference>
<evidence type="ECO:0000256" key="3">
    <source>
        <dbReference type="ARBA" id="ARBA00022723"/>
    </source>
</evidence>
<comment type="catalytic activity">
    <reaction evidence="6 8">
        <text>hydrogencarbonate + H(+) = CO2 + H2O</text>
        <dbReference type="Rhea" id="RHEA:10748"/>
        <dbReference type="ChEBI" id="CHEBI:15377"/>
        <dbReference type="ChEBI" id="CHEBI:15378"/>
        <dbReference type="ChEBI" id="CHEBI:16526"/>
        <dbReference type="ChEBI" id="CHEBI:17544"/>
        <dbReference type="EC" id="4.2.1.1"/>
    </reaction>
</comment>
<dbReference type="CDD" id="cd00883">
    <property type="entry name" value="beta_CA_cladeA"/>
    <property type="match status" value="1"/>
</dbReference>
<dbReference type="OrthoDB" id="10248475at2759"/>
<dbReference type="InterPro" id="IPR036874">
    <property type="entry name" value="Carbonic_anhydrase_sf"/>
</dbReference>
<feature type="binding site" evidence="7">
    <location>
        <position position="105"/>
    </location>
    <ligand>
        <name>Zn(2+)</name>
        <dbReference type="ChEBI" id="CHEBI:29105"/>
    </ligand>
</feature>
<accession>A0A420H9M5</accession>
<keyword evidence="5 8" id="KW-0456">Lyase</keyword>
<gene>
    <name evidence="9" type="ORF">GcC1_214050</name>
</gene>
<dbReference type="PANTHER" id="PTHR11002:SF76">
    <property type="entry name" value="CARBONIC ANHYDRASE"/>
    <property type="match status" value="1"/>
</dbReference>
<comment type="function">
    <text evidence="8">Reversible hydration of carbon dioxide.</text>
</comment>
<dbReference type="Proteomes" id="UP000285405">
    <property type="component" value="Unassembled WGS sequence"/>
</dbReference>
<feature type="binding site" evidence="7">
    <location>
        <position position="108"/>
    </location>
    <ligand>
        <name>Zn(2+)</name>
        <dbReference type="ChEBI" id="CHEBI:29105"/>
    </ligand>
</feature>
<feature type="binding site" evidence="7">
    <location>
        <position position="51"/>
    </location>
    <ligand>
        <name>Zn(2+)</name>
        <dbReference type="ChEBI" id="CHEBI:29105"/>
    </ligand>
</feature>
<organism evidence="9 10">
    <name type="scientific">Golovinomyces cichoracearum</name>
    <dbReference type="NCBI Taxonomy" id="62708"/>
    <lineage>
        <taxon>Eukaryota</taxon>
        <taxon>Fungi</taxon>
        <taxon>Dikarya</taxon>
        <taxon>Ascomycota</taxon>
        <taxon>Pezizomycotina</taxon>
        <taxon>Leotiomycetes</taxon>
        <taxon>Erysiphales</taxon>
        <taxon>Erysiphaceae</taxon>
        <taxon>Golovinomyces</taxon>
    </lineage>
</organism>
<comment type="caution">
    <text evidence="9">The sequence shown here is derived from an EMBL/GenBank/DDBJ whole genome shotgun (WGS) entry which is preliminary data.</text>
</comment>
<dbReference type="GO" id="GO:0071244">
    <property type="term" value="P:cellular response to carbon dioxide"/>
    <property type="evidence" value="ECO:0007669"/>
    <property type="project" value="TreeGrafter"/>
</dbReference>
<protein>
    <recommendedName>
        <fullName evidence="2 8">Carbonic anhydrase</fullName>
        <ecNumber evidence="2 8">4.2.1.1</ecNumber>
    </recommendedName>
    <alternativeName>
        <fullName evidence="8">Carbonate dehydratase</fullName>
    </alternativeName>
</protein>
<dbReference type="GO" id="GO:0015976">
    <property type="term" value="P:carbon utilization"/>
    <property type="evidence" value="ECO:0007669"/>
    <property type="project" value="InterPro"/>
</dbReference>
<evidence type="ECO:0000256" key="8">
    <source>
        <dbReference type="RuleBase" id="RU003956"/>
    </source>
</evidence>
<proteinExistence type="inferred from homology"/>
<dbReference type="EC" id="4.2.1.1" evidence="2 8"/>
<evidence type="ECO:0000256" key="7">
    <source>
        <dbReference type="PIRSR" id="PIRSR601765-1"/>
    </source>
</evidence>
<evidence type="ECO:0000256" key="1">
    <source>
        <dbReference type="ARBA" id="ARBA00006217"/>
    </source>
</evidence>
<dbReference type="Pfam" id="PF00484">
    <property type="entry name" value="Pro_CA"/>
    <property type="match status" value="1"/>
</dbReference>
<dbReference type="GO" id="GO:0008270">
    <property type="term" value="F:zinc ion binding"/>
    <property type="evidence" value="ECO:0007669"/>
    <property type="project" value="UniProtKB-UniRule"/>
</dbReference>
<dbReference type="InterPro" id="IPR001765">
    <property type="entry name" value="Carbonic_anhydrase"/>
</dbReference>
<evidence type="ECO:0000256" key="5">
    <source>
        <dbReference type="ARBA" id="ARBA00023239"/>
    </source>
</evidence>
<evidence type="ECO:0000256" key="6">
    <source>
        <dbReference type="ARBA" id="ARBA00048348"/>
    </source>
</evidence>
<name>A0A420H9M5_9PEZI</name>
<sequence length="231" mass="25597">MSPQKSIADNYEYALKSNMAWAKFKKNQNPTLFEKTKDQQSPKILWIGCSDSRVPETTILGLEPGEVFVHRNIANIISPSDINSMAVIEYAVEKLGVLDIILCGHTGCGGAEAALDDTRVGGVIDHWISPLRTLRRINNESLEAIKDKKARAIKLAELGVETGIQVLLNNYSVRDAIEIRGLRVHGCMYDISMGRLRDLDLGTPTKLPLSIMEDQALTDTSEVCPTDCEWI</sequence>
<dbReference type="Gene3D" id="3.40.1050.10">
    <property type="entry name" value="Carbonic anhydrase"/>
    <property type="match status" value="1"/>
</dbReference>
<dbReference type="GO" id="GO:0004089">
    <property type="term" value="F:carbonate dehydratase activity"/>
    <property type="evidence" value="ECO:0007669"/>
    <property type="project" value="UniProtKB-UniRule"/>
</dbReference>
<dbReference type="PANTHER" id="PTHR11002">
    <property type="entry name" value="CARBONIC ANHYDRASE"/>
    <property type="match status" value="1"/>
</dbReference>
<evidence type="ECO:0000313" key="10">
    <source>
        <dbReference type="Proteomes" id="UP000285405"/>
    </source>
</evidence>
<dbReference type="SMART" id="SM00947">
    <property type="entry name" value="Pro_CA"/>
    <property type="match status" value="1"/>
</dbReference>
<evidence type="ECO:0000256" key="2">
    <source>
        <dbReference type="ARBA" id="ARBA00012925"/>
    </source>
</evidence>
<reference evidence="9 10" key="1">
    <citation type="journal article" date="2018" name="BMC Genomics">
        <title>Comparative genome analyses reveal sequence features reflecting distinct modes of host-adaptation between dicot and monocot powdery mildew.</title>
        <authorList>
            <person name="Wu Y."/>
            <person name="Ma X."/>
            <person name="Pan Z."/>
            <person name="Kale S.D."/>
            <person name="Song Y."/>
            <person name="King H."/>
            <person name="Zhang Q."/>
            <person name="Presley C."/>
            <person name="Deng X."/>
            <person name="Wei C.I."/>
            <person name="Xiao S."/>
        </authorList>
    </citation>
    <scope>NUCLEOTIDE SEQUENCE [LARGE SCALE GENOMIC DNA]</scope>
    <source>
        <strain evidence="9">UCSC1</strain>
    </source>
</reference>
<comment type="cofactor">
    <cofactor evidence="7">
        <name>Zn(2+)</name>
        <dbReference type="ChEBI" id="CHEBI:29105"/>
    </cofactor>
    <text evidence="7">Binds 1 zinc ion per subunit.</text>
</comment>
<dbReference type="AlphaFoldDB" id="A0A420H9M5"/>
<evidence type="ECO:0000313" key="9">
    <source>
        <dbReference type="EMBL" id="RKF54127.1"/>
    </source>
</evidence>